<reference evidence="1" key="1">
    <citation type="submission" date="2020-08" db="EMBL/GenBank/DDBJ databases">
        <title>Multicomponent nature underlies the extraordinary mechanical properties of spider dragline silk.</title>
        <authorList>
            <person name="Kono N."/>
            <person name="Nakamura H."/>
            <person name="Mori M."/>
            <person name="Yoshida Y."/>
            <person name="Ohtoshi R."/>
            <person name="Malay A.D."/>
            <person name="Moran D.A.P."/>
            <person name="Tomita M."/>
            <person name="Numata K."/>
            <person name="Arakawa K."/>
        </authorList>
    </citation>
    <scope>NUCLEOTIDE SEQUENCE</scope>
</reference>
<dbReference type="EMBL" id="BMAU01021305">
    <property type="protein sequence ID" value="GFY11476.1"/>
    <property type="molecule type" value="Genomic_DNA"/>
</dbReference>
<accession>A0A8X6SFW2</accession>
<proteinExistence type="predicted"/>
<dbReference type="Proteomes" id="UP000887159">
    <property type="component" value="Unassembled WGS sequence"/>
</dbReference>
<evidence type="ECO:0000313" key="2">
    <source>
        <dbReference type="Proteomes" id="UP000887159"/>
    </source>
</evidence>
<gene>
    <name evidence="1" type="ORF">TNCV_3183141</name>
</gene>
<protein>
    <submittedName>
        <fullName evidence="1">Uncharacterized protein</fullName>
    </submittedName>
</protein>
<dbReference type="AlphaFoldDB" id="A0A8X6SFW2"/>
<evidence type="ECO:0000313" key="1">
    <source>
        <dbReference type="EMBL" id="GFY11476.1"/>
    </source>
</evidence>
<sequence length="142" mass="16221">MRKLTNQWVVNPLPAAIQTKTRRGIESMRLPKRAVEDHTLIFATGKLIHQYSGAKHVPDVQTYSIDERSSDLEGHRYERGPHHSTKCSMDIPPGAQLTQKTAKQKFVDSPNHLVRVVALATVYRDISVRTFEESYEPWNVVD</sequence>
<name>A0A8X6SFW2_TRICX</name>
<keyword evidence="2" id="KW-1185">Reference proteome</keyword>
<organism evidence="1 2">
    <name type="scientific">Trichonephila clavipes</name>
    <name type="common">Golden silk orbweaver</name>
    <name type="synonym">Nephila clavipes</name>
    <dbReference type="NCBI Taxonomy" id="2585209"/>
    <lineage>
        <taxon>Eukaryota</taxon>
        <taxon>Metazoa</taxon>
        <taxon>Ecdysozoa</taxon>
        <taxon>Arthropoda</taxon>
        <taxon>Chelicerata</taxon>
        <taxon>Arachnida</taxon>
        <taxon>Araneae</taxon>
        <taxon>Araneomorphae</taxon>
        <taxon>Entelegynae</taxon>
        <taxon>Araneoidea</taxon>
        <taxon>Nephilidae</taxon>
        <taxon>Trichonephila</taxon>
    </lineage>
</organism>
<comment type="caution">
    <text evidence="1">The sequence shown here is derived from an EMBL/GenBank/DDBJ whole genome shotgun (WGS) entry which is preliminary data.</text>
</comment>